<gene>
    <name evidence="1" type="ORF">F0U60_51700</name>
</gene>
<evidence type="ECO:0008006" key="3">
    <source>
        <dbReference type="Google" id="ProtNLM"/>
    </source>
</evidence>
<accession>A0ABY9X8D1</accession>
<sequence>MNPIERGRNLFNTVRTGTQHAVEKAQQTVGQVSNTVAEGGRRVGQFVDGFEDKATNRLSALGGLFGGSKPDRVYDGHLVGAGGKTFPAGTPLSQVPGVTPRNNPNPSETFIYVNGISNTKDQQLGSMQQIADRTGARVIGVHNATEGMVADLAQCVKDKLDKGHNPAVDSLADSVYAELKAGHSVHLMAHSQGGLVTSRALNDVANRLRIEDGMSKGDVEKLLGRVNVETFGGAAGRYPDGPNYVHYVNTKDIVPTWFGQGNGKGLDEWMRDAGKGAVVRRFEHGSGLQGTHGLNDAYLPQRVPFDQARAGK</sequence>
<evidence type="ECO:0000313" key="2">
    <source>
        <dbReference type="Proteomes" id="UP001611383"/>
    </source>
</evidence>
<dbReference type="PANTHER" id="PTHR42044">
    <property type="entry name" value="DUF676 DOMAIN-CONTAINING PROTEIN-RELATED"/>
    <property type="match status" value="1"/>
</dbReference>
<reference evidence="1 2" key="1">
    <citation type="submission" date="2019-08" db="EMBL/GenBank/DDBJ databases">
        <title>Archangium and Cystobacter genomes.</title>
        <authorList>
            <person name="Chen I.-C.K."/>
            <person name="Wielgoss S."/>
        </authorList>
    </citation>
    <scope>NUCLEOTIDE SEQUENCE [LARGE SCALE GENOMIC DNA]</scope>
    <source>
        <strain evidence="1 2">Cbm 6</strain>
    </source>
</reference>
<protein>
    <recommendedName>
        <fullName evidence="3">DUF676 domain-containing protein</fullName>
    </recommendedName>
</protein>
<dbReference type="EMBL" id="CP043494">
    <property type="protein sequence ID" value="WNG51652.1"/>
    <property type="molecule type" value="Genomic_DNA"/>
</dbReference>
<name>A0ABY9X8D1_9BACT</name>
<keyword evidence="2" id="KW-1185">Reference proteome</keyword>
<organism evidence="1 2">
    <name type="scientific">Archangium minus</name>
    <dbReference type="NCBI Taxonomy" id="83450"/>
    <lineage>
        <taxon>Bacteria</taxon>
        <taxon>Pseudomonadati</taxon>
        <taxon>Myxococcota</taxon>
        <taxon>Myxococcia</taxon>
        <taxon>Myxococcales</taxon>
        <taxon>Cystobacterineae</taxon>
        <taxon>Archangiaceae</taxon>
        <taxon>Archangium</taxon>
    </lineage>
</organism>
<dbReference type="RefSeq" id="WP_395811931.1">
    <property type="nucleotide sequence ID" value="NZ_CP043494.1"/>
</dbReference>
<dbReference type="PANTHER" id="PTHR42044:SF2">
    <property type="entry name" value="DUF676 DOMAIN-CONTAINING PROTEIN"/>
    <property type="match status" value="1"/>
</dbReference>
<dbReference type="Proteomes" id="UP001611383">
    <property type="component" value="Chromosome"/>
</dbReference>
<proteinExistence type="predicted"/>
<evidence type="ECO:0000313" key="1">
    <source>
        <dbReference type="EMBL" id="WNG51652.1"/>
    </source>
</evidence>
<dbReference type="InterPro" id="IPR029058">
    <property type="entry name" value="AB_hydrolase_fold"/>
</dbReference>
<dbReference type="SUPFAM" id="SSF53474">
    <property type="entry name" value="alpha/beta-Hydrolases"/>
    <property type="match status" value="1"/>
</dbReference>